<proteinExistence type="predicted"/>
<feature type="transmembrane region" description="Helical" evidence="1">
    <location>
        <begin position="55"/>
        <end position="78"/>
    </location>
</feature>
<dbReference type="Proteomes" id="UP000604661">
    <property type="component" value="Unassembled WGS sequence"/>
</dbReference>
<keyword evidence="1" id="KW-0812">Transmembrane</keyword>
<reference evidence="2 3" key="1">
    <citation type="journal article" date="2020" name="ISME J.">
        <title>Comparative genomics reveals insights into cyanobacterial evolution and habitat adaptation.</title>
        <authorList>
            <person name="Chen M.Y."/>
            <person name="Teng W.K."/>
            <person name="Zhao L."/>
            <person name="Hu C.X."/>
            <person name="Zhou Y.K."/>
            <person name="Han B.P."/>
            <person name="Song L.R."/>
            <person name="Shu W.S."/>
        </authorList>
    </citation>
    <scope>NUCLEOTIDE SEQUENCE [LARGE SCALE GENOMIC DNA]</scope>
    <source>
        <strain evidence="2 3">FACHB-391</strain>
    </source>
</reference>
<accession>A0ABR8ETP2</accession>
<comment type="caution">
    <text evidence="2">The sequence shown here is derived from an EMBL/GenBank/DDBJ whole genome shotgun (WGS) entry which is preliminary data.</text>
</comment>
<protein>
    <submittedName>
        <fullName evidence="2">Uncharacterized protein</fullName>
    </submittedName>
</protein>
<sequence length="97" mass="11055">MRVRANLTLKKAVRNRVYTGKTHCAVLLCETLLYERLVYDTLRERQRAPRGLQKLYFLSAYGGVAPVCVAANSMRLLANSKEDETKHLRGCLKSGWL</sequence>
<evidence type="ECO:0000256" key="1">
    <source>
        <dbReference type="SAM" id="Phobius"/>
    </source>
</evidence>
<name>A0ABR8ETP2_NOSLI</name>
<dbReference type="EMBL" id="JACJTE010000010">
    <property type="protein sequence ID" value="MBD2561313.1"/>
    <property type="molecule type" value="Genomic_DNA"/>
</dbReference>
<keyword evidence="3" id="KW-1185">Reference proteome</keyword>
<keyword evidence="1" id="KW-0472">Membrane</keyword>
<evidence type="ECO:0000313" key="2">
    <source>
        <dbReference type="EMBL" id="MBD2561313.1"/>
    </source>
</evidence>
<gene>
    <name evidence="2" type="ORF">H6G95_11920</name>
</gene>
<evidence type="ECO:0000313" key="3">
    <source>
        <dbReference type="Proteomes" id="UP000604661"/>
    </source>
</evidence>
<dbReference type="RefSeq" id="WP_190971433.1">
    <property type="nucleotide sequence ID" value="NZ_JACJTE010000010.1"/>
</dbReference>
<keyword evidence="1" id="KW-1133">Transmembrane helix</keyword>
<organism evidence="2 3">
    <name type="scientific">Nostoc linckia FACHB-391</name>
    <dbReference type="NCBI Taxonomy" id="2692906"/>
    <lineage>
        <taxon>Bacteria</taxon>
        <taxon>Bacillati</taxon>
        <taxon>Cyanobacteriota</taxon>
        <taxon>Cyanophyceae</taxon>
        <taxon>Nostocales</taxon>
        <taxon>Nostocaceae</taxon>
        <taxon>Nostoc</taxon>
    </lineage>
</organism>